<proteinExistence type="predicted"/>
<accession>W4LXJ9</accession>
<sequence>MESNPSERRKHQRVPARILIKYRSADQFFTDYIQNISRGGIFVPTHDPLPEDTRLEIAFALPECDRLIITQGTVVHSIHSEGNNNVGLSGMGIQFRALSEADQQLIDTYVSSL</sequence>
<feature type="domain" description="PilZ" evidence="1">
    <location>
        <begin position="7"/>
        <end position="110"/>
    </location>
</feature>
<evidence type="ECO:0000313" key="3">
    <source>
        <dbReference type="Proteomes" id="UP000019140"/>
    </source>
</evidence>
<gene>
    <name evidence="2" type="ORF">ETSY2_35490</name>
</gene>
<dbReference type="Gene3D" id="2.40.10.220">
    <property type="entry name" value="predicted glycosyltransferase like domains"/>
    <property type="match status" value="1"/>
</dbReference>
<dbReference type="InterPro" id="IPR009875">
    <property type="entry name" value="PilZ_domain"/>
</dbReference>
<dbReference type="EMBL" id="AZHX01001525">
    <property type="protein sequence ID" value="ETX02481.1"/>
    <property type="molecule type" value="Genomic_DNA"/>
</dbReference>
<evidence type="ECO:0000259" key="1">
    <source>
        <dbReference type="Pfam" id="PF07238"/>
    </source>
</evidence>
<evidence type="ECO:0000313" key="2">
    <source>
        <dbReference type="EMBL" id="ETX02481.1"/>
    </source>
</evidence>
<dbReference type="InterPro" id="IPR011752">
    <property type="entry name" value="PilV_Myxo-type"/>
</dbReference>
<dbReference type="Pfam" id="PF07238">
    <property type="entry name" value="PilZ"/>
    <property type="match status" value="1"/>
</dbReference>
<dbReference type="Proteomes" id="UP000019140">
    <property type="component" value="Unassembled WGS sequence"/>
</dbReference>
<feature type="non-terminal residue" evidence="2">
    <location>
        <position position="113"/>
    </location>
</feature>
<dbReference type="NCBIfam" id="TIGR02266">
    <property type="entry name" value="gmx_TIGR02266"/>
    <property type="match status" value="1"/>
</dbReference>
<protein>
    <recommendedName>
        <fullName evidence="1">PilZ domain-containing protein</fullName>
    </recommendedName>
</protein>
<reference evidence="2 3" key="1">
    <citation type="journal article" date="2014" name="Nature">
        <title>An environmental bacterial taxon with a large and distinct metabolic repertoire.</title>
        <authorList>
            <person name="Wilson M.C."/>
            <person name="Mori T."/>
            <person name="Ruckert C."/>
            <person name="Uria A.R."/>
            <person name="Helf M.J."/>
            <person name="Takada K."/>
            <person name="Gernert C."/>
            <person name="Steffens U.A."/>
            <person name="Heycke N."/>
            <person name="Schmitt S."/>
            <person name="Rinke C."/>
            <person name="Helfrich E.J."/>
            <person name="Brachmann A.O."/>
            <person name="Gurgui C."/>
            <person name="Wakimoto T."/>
            <person name="Kracht M."/>
            <person name="Crusemann M."/>
            <person name="Hentschel U."/>
            <person name="Abe I."/>
            <person name="Matsunaga S."/>
            <person name="Kalinowski J."/>
            <person name="Takeyama H."/>
            <person name="Piel J."/>
        </authorList>
    </citation>
    <scope>NUCLEOTIDE SEQUENCE [LARGE SCALE GENOMIC DNA]</scope>
    <source>
        <strain evidence="3">TSY2</strain>
    </source>
</reference>
<dbReference type="AlphaFoldDB" id="W4LXJ9"/>
<dbReference type="HOGENOM" id="CLU_136718_0_0_7"/>
<organism evidence="2 3">
    <name type="scientific">Candidatus Entotheonella gemina</name>
    <dbReference type="NCBI Taxonomy" id="1429439"/>
    <lineage>
        <taxon>Bacteria</taxon>
        <taxon>Pseudomonadati</taxon>
        <taxon>Nitrospinota/Tectimicrobiota group</taxon>
        <taxon>Candidatus Tectimicrobiota</taxon>
        <taxon>Candidatus Entotheonellia</taxon>
        <taxon>Candidatus Entotheonellales</taxon>
        <taxon>Candidatus Entotheonellaceae</taxon>
        <taxon>Candidatus Entotheonella</taxon>
    </lineage>
</organism>
<name>W4LXJ9_9BACT</name>
<keyword evidence="3" id="KW-1185">Reference proteome</keyword>
<dbReference type="GO" id="GO:0035438">
    <property type="term" value="F:cyclic-di-GMP binding"/>
    <property type="evidence" value="ECO:0007669"/>
    <property type="project" value="InterPro"/>
</dbReference>
<dbReference type="SUPFAM" id="SSF141371">
    <property type="entry name" value="PilZ domain-like"/>
    <property type="match status" value="1"/>
</dbReference>
<comment type="caution">
    <text evidence="2">The sequence shown here is derived from an EMBL/GenBank/DDBJ whole genome shotgun (WGS) entry which is preliminary data.</text>
</comment>